<proteinExistence type="predicted"/>
<evidence type="ECO:0000256" key="4">
    <source>
        <dbReference type="ARBA" id="ARBA00022833"/>
    </source>
</evidence>
<feature type="region of interest" description="Disordered" evidence="6">
    <location>
        <begin position="342"/>
        <end position="362"/>
    </location>
</feature>
<dbReference type="InterPro" id="IPR006568">
    <property type="entry name" value="PSP_pro-rich"/>
</dbReference>
<feature type="compositionally biased region" description="Acidic residues" evidence="6">
    <location>
        <begin position="160"/>
        <end position="172"/>
    </location>
</feature>
<dbReference type="Proteomes" id="UP001159042">
    <property type="component" value="Unassembled WGS sequence"/>
</dbReference>
<sequence>MRLRIQVVPQKNNGRRSGGGRRRNQKPKMDAKRRGKRKSPSQEIIFEVSDNDISSENSEDDCNEPQAKISKIDGDSFTSSLNEISNLENSDSSFVEISIRQEVNCIELSEHISVSNSSYSGDSGGEGSDVIVITSEDNIDVLNNDSEDEYADPHLPPTDTPEEIIDITDENPIDSSTVSISDENAISTTEETPVSTTDNNPDTVQIEEDKVVSLEEFDDSKTESQPDEPIDVVGVENEELIDDTKPPSPVVEVENSEKAKGEDEVDSIRADQGGDSHIHITFSDEKMADLYKVKILNFLQQFVELDVEESEGLSMKIKSNTLLDSQEWVVVDETMCIEEVSELATVSEKPPSKKKKRKKNKKEKDLFVLDTNPSENEKSVLTKYSTKFQIDIQEKEKTKDQDEVKKISAQSCFNCSSNHAIKDCPLPKDYTKINAARQKFKAQRQTSRYHLEEDQKYSHLAPGKISDKLREALGLRKHQLPPFIYSMRILGYPPGWLEEAKFFHSNLAMFDTEGKDVQGSAKKTPGLDPARVVDYPGFNAPLDKSMKDEYRQYGVPPYSEEFNKEKMIEFFEKLHAKEQDDLETCDMDLDNTIEENQKSHVLELTGEPLVNPLLNDLKGVDAIMPSSPSLTDLENQKENLLAALEENSNSKSIEATAEEQETSDQEKPKTDSNLEKIPIDQTLEINIDKVEDSNTSFASPPLNNSVNCVKNSSFGTPILKSNSAYSQLPNPDNFMKDVSPVINFENLPNSTGKYEQMTGVLQKVRSTLKGMQNCKS</sequence>
<feature type="region of interest" description="Disordered" evidence="6">
    <location>
        <begin position="146"/>
        <end position="203"/>
    </location>
</feature>
<evidence type="ECO:0000256" key="6">
    <source>
        <dbReference type="SAM" id="MobiDB-lite"/>
    </source>
</evidence>
<keyword evidence="5" id="KW-0539">Nucleus</keyword>
<feature type="region of interest" description="Disordered" evidence="6">
    <location>
        <begin position="646"/>
        <end position="675"/>
    </location>
</feature>
<feature type="compositionally biased region" description="Basic and acidic residues" evidence="6">
    <location>
        <begin position="664"/>
        <end position="675"/>
    </location>
</feature>
<evidence type="ECO:0000259" key="7">
    <source>
        <dbReference type="SMART" id="SM00581"/>
    </source>
</evidence>
<evidence type="ECO:0000256" key="3">
    <source>
        <dbReference type="ARBA" id="ARBA00022771"/>
    </source>
</evidence>
<protein>
    <recommendedName>
        <fullName evidence="7">PSP proline-rich domain-containing protein</fullName>
    </recommendedName>
</protein>
<keyword evidence="9" id="KW-1185">Reference proteome</keyword>
<dbReference type="Pfam" id="PF04046">
    <property type="entry name" value="PSP"/>
    <property type="match status" value="1"/>
</dbReference>
<feature type="compositionally biased region" description="Basic and acidic residues" evidence="6">
    <location>
        <begin position="255"/>
        <end position="270"/>
    </location>
</feature>
<dbReference type="EMBL" id="JANEYG010000024">
    <property type="protein sequence ID" value="KAJ8918642.1"/>
    <property type="molecule type" value="Genomic_DNA"/>
</dbReference>
<dbReference type="GO" id="GO:0071013">
    <property type="term" value="C:catalytic step 2 spliceosome"/>
    <property type="evidence" value="ECO:0007669"/>
    <property type="project" value="TreeGrafter"/>
</dbReference>
<gene>
    <name evidence="8" type="ORF">NQ315_013148</name>
</gene>
<dbReference type="AlphaFoldDB" id="A0AAV8VX56"/>
<keyword evidence="3" id="KW-0863">Zinc-finger</keyword>
<keyword evidence="4" id="KW-0862">Zinc</keyword>
<name>A0AAV8VX56_9CUCU</name>
<keyword evidence="2" id="KW-0479">Metal-binding</keyword>
<accession>A0AAV8VX56</accession>
<feature type="compositionally biased region" description="Basic residues" evidence="6">
    <location>
        <begin position="352"/>
        <end position="361"/>
    </location>
</feature>
<evidence type="ECO:0000256" key="5">
    <source>
        <dbReference type="ARBA" id="ARBA00023242"/>
    </source>
</evidence>
<comment type="subcellular location">
    <subcellularLocation>
        <location evidence="1">Nucleus</location>
    </subcellularLocation>
</comment>
<evidence type="ECO:0000313" key="9">
    <source>
        <dbReference type="Proteomes" id="UP001159042"/>
    </source>
</evidence>
<feature type="compositionally biased region" description="Low complexity" evidence="6">
    <location>
        <begin position="47"/>
        <end position="56"/>
    </location>
</feature>
<comment type="caution">
    <text evidence="8">The sequence shown here is derived from an EMBL/GenBank/DDBJ whole genome shotgun (WGS) entry which is preliminary data.</text>
</comment>
<dbReference type="PANTHER" id="PTHR13316:SF0">
    <property type="entry name" value="ZINC FINGER CCHC DOMAIN-CONTAINING PROTEIN 8"/>
    <property type="match status" value="1"/>
</dbReference>
<evidence type="ECO:0000256" key="2">
    <source>
        <dbReference type="ARBA" id="ARBA00022723"/>
    </source>
</evidence>
<dbReference type="SMART" id="SM00581">
    <property type="entry name" value="PSP"/>
    <property type="match status" value="1"/>
</dbReference>
<organism evidence="8 9">
    <name type="scientific">Exocentrus adspersus</name>
    <dbReference type="NCBI Taxonomy" id="1586481"/>
    <lineage>
        <taxon>Eukaryota</taxon>
        <taxon>Metazoa</taxon>
        <taxon>Ecdysozoa</taxon>
        <taxon>Arthropoda</taxon>
        <taxon>Hexapoda</taxon>
        <taxon>Insecta</taxon>
        <taxon>Pterygota</taxon>
        <taxon>Neoptera</taxon>
        <taxon>Endopterygota</taxon>
        <taxon>Coleoptera</taxon>
        <taxon>Polyphaga</taxon>
        <taxon>Cucujiformia</taxon>
        <taxon>Chrysomeloidea</taxon>
        <taxon>Cerambycidae</taxon>
        <taxon>Lamiinae</taxon>
        <taxon>Acanthocinini</taxon>
        <taxon>Exocentrus</taxon>
    </lineage>
</organism>
<reference evidence="8 9" key="1">
    <citation type="journal article" date="2023" name="Insect Mol. Biol.">
        <title>Genome sequencing provides insights into the evolution of gene families encoding plant cell wall-degrading enzymes in longhorned beetles.</title>
        <authorList>
            <person name="Shin N.R."/>
            <person name="Okamura Y."/>
            <person name="Kirsch R."/>
            <person name="Pauchet Y."/>
        </authorList>
    </citation>
    <scope>NUCLEOTIDE SEQUENCE [LARGE SCALE GENOMIC DNA]</scope>
    <source>
        <strain evidence="8">EAD_L_NR</strain>
    </source>
</reference>
<evidence type="ECO:0000313" key="8">
    <source>
        <dbReference type="EMBL" id="KAJ8918642.1"/>
    </source>
</evidence>
<dbReference type="InterPro" id="IPR052115">
    <property type="entry name" value="NEXT_complex_subunit_ZCCHC8"/>
</dbReference>
<evidence type="ECO:0000256" key="1">
    <source>
        <dbReference type="ARBA" id="ARBA00004123"/>
    </source>
</evidence>
<feature type="compositionally biased region" description="Polar residues" evidence="6">
    <location>
        <begin position="173"/>
        <end position="203"/>
    </location>
</feature>
<dbReference type="GO" id="GO:0008270">
    <property type="term" value="F:zinc ion binding"/>
    <property type="evidence" value="ECO:0007669"/>
    <property type="project" value="UniProtKB-KW"/>
</dbReference>
<dbReference type="PANTHER" id="PTHR13316">
    <property type="entry name" value="ZINC FINGER, CCHC DOMAIN CONTAINING 8"/>
    <property type="match status" value="1"/>
</dbReference>
<feature type="domain" description="PSP proline-rich" evidence="7">
    <location>
        <begin position="457"/>
        <end position="509"/>
    </location>
</feature>
<feature type="region of interest" description="Disordered" evidence="6">
    <location>
        <begin position="1"/>
        <end position="76"/>
    </location>
</feature>
<dbReference type="GO" id="GO:0003723">
    <property type="term" value="F:RNA binding"/>
    <property type="evidence" value="ECO:0007669"/>
    <property type="project" value="TreeGrafter"/>
</dbReference>
<feature type="region of interest" description="Disordered" evidence="6">
    <location>
        <begin position="241"/>
        <end position="270"/>
    </location>
</feature>